<comment type="caution">
    <text evidence="1">The sequence shown here is derived from an EMBL/GenBank/DDBJ whole genome shotgun (WGS) entry which is preliminary data.</text>
</comment>
<name>A0A934RSE8_9BACT</name>
<proteinExistence type="predicted"/>
<accession>A0A934RSE8</accession>
<evidence type="ECO:0008006" key="3">
    <source>
        <dbReference type="Google" id="ProtNLM"/>
    </source>
</evidence>
<dbReference type="RefSeq" id="WP_200354233.1">
    <property type="nucleotide sequence ID" value="NZ_JAENIL010000005.1"/>
</dbReference>
<gene>
    <name evidence="1" type="ORF">JIN87_04000</name>
</gene>
<organism evidence="1 2">
    <name type="scientific">Pelagicoccus mobilis</name>
    <dbReference type="NCBI Taxonomy" id="415221"/>
    <lineage>
        <taxon>Bacteria</taxon>
        <taxon>Pseudomonadati</taxon>
        <taxon>Verrucomicrobiota</taxon>
        <taxon>Opitutia</taxon>
        <taxon>Puniceicoccales</taxon>
        <taxon>Pelagicoccaceae</taxon>
        <taxon>Pelagicoccus</taxon>
    </lineage>
</organism>
<reference evidence="1" key="1">
    <citation type="submission" date="2021-01" db="EMBL/GenBank/DDBJ databases">
        <title>Modified the classification status of verrucomicrobia.</title>
        <authorList>
            <person name="Feng X."/>
        </authorList>
    </citation>
    <scope>NUCLEOTIDE SEQUENCE</scope>
    <source>
        <strain evidence="1">KCTC 13126</strain>
    </source>
</reference>
<protein>
    <recommendedName>
        <fullName evidence="3">Glycosyl hydrolase family 32 N-terminal domain-containing protein</fullName>
    </recommendedName>
</protein>
<dbReference type="InterPro" id="IPR023296">
    <property type="entry name" value="Glyco_hydro_beta-prop_sf"/>
</dbReference>
<dbReference type="AlphaFoldDB" id="A0A934RSE8"/>
<evidence type="ECO:0000313" key="1">
    <source>
        <dbReference type="EMBL" id="MBK1876017.1"/>
    </source>
</evidence>
<sequence>MKSKLYRDGRPSTSLRMDATDHGIVLRFGDGPDRCDYLGARDVWVYEEDDTYYMHYDAAGPEGWLCSLAVSEDMLTWEKKGPILDFGDAGEDDSKSASYGVTYRDGEDWHLFYLGTPNVSPAPDLVPSFPYNTMKAKGKGPRGPWMKQKEVVPFRPKAGTYYSITASPGQVIKTDEGYIQFFSATTEVPGKACVQRTLGVARTNDLDRAWTVDPQPMVPIEEQIENSTLYFEESNGTWFLFTNHIGIEEEEYTDAIWVYWTTDLNEWDPENKAVVLDGSNCSFSSRCIGLPSVVRAGDRLALFYDAPEGNSVSHMKRHIGLAWLDLPLTPPTKS</sequence>
<dbReference type="EMBL" id="JAENIL010000005">
    <property type="protein sequence ID" value="MBK1876017.1"/>
    <property type="molecule type" value="Genomic_DNA"/>
</dbReference>
<evidence type="ECO:0000313" key="2">
    <source>
        <dbReference type="Proteomes" id="UP000617628"/>
    </source>
</evidence>
<dbReference type="Proteomes" id="UP000617628">
    <property type="component" value="Unassembled WGS sequence"/>
</dbReference>
<keyword evidence="2" id="KW-1185">Reference proteome</keyword>
<dbReference type="Gene3D" id="2.115.10.20">
    <property type="entry name" value="Glycosyl hydrolase domain, family 43"/>
    <property type="match status" value="2"/>
</dbReference>
<dbReference type="SUPFAM" id="SSF75005">
    <property type="entry name" value="Arabinanase/levansucrase/invertase"/>
    <property type="match status" value="1"/>
</dbReference>